<proteinExistence type="predicted"/>
<feature type="non-terminal residue" evidence="1">
    <location>
        <position position="1"/>
    </location>
</feature>
<reference evidence="2" key="1">
    <citation type="journal article" date="2017" name="Nat. Ecol. Evol.">
        <title>Genome expansion and lineage-specific genetic innovations in the forest pathogenic fungi Armillaria.</title>
        <authorList>
            <person name="Sipos G."/>
            <person name="Prasanna A.N."/>
            <person name="Walter M.C."/>
            <person name="O'Connor E."/>
            <person name="Balint B."/>
            <person name="Krizsan K."/>
            <person name="Kiss B."/>
            <person name="Hess J."/>
            <person name="Varga T."/>
            <person name="Slot J."/>
            <person name="Riley R."/>
            <person name="Boka B."/>
            <person name="Rigling D."/>
            <person name="Barry K."/>
            <person name="Lee J."/>
            <person name="Mihaltcheva S."/>
            <person name="LaButti K."/>
            <person name="Lipzen A."/>
            <person name="Waldron R."/>
            <person name="Moloney N.M."/>
            <person name="Sperisen C."/>
            <person name="Kredics L."/>
            <person name="Vagvoelgyi C."/>
            <person name="Patrignani A."/>
            <person name="Fitzpatrick D."/>
            <person name="Nagy I."/>
            <person name="Doyle S."/>
            <person name="Anderson J.B."/>
            <person name="Grigoriev I.V."/>
            <person name="Gueldener U."/>
            <person name="Muensterkoetter M."/>
            <person name="Nagy L.G."/>
        </authorList>
    </citation>
    <scope>NUCLEOTIDE SEQUENCE [LARGE SCALE GENOMIC DNA]</scope>
    <source>
        <strain evidence="2">28-4</strain>
    </source>
</reference>
<evidence type="ECO:0000313" key="2">
    <source>
        <dbReference type="Proteomes" id="UP000218334"/>
    </source>
</evidence>
<evidence type="ECO:0000313" key="1">
    <source>
        <dbReference type="EMBL" id="PBK62043.1"/>
    </source>
</evidence>
<feature type="non-terminal residue" evidence="1">
    <location>
        <position position="84"/>
    </location>
</feature>
<dbReference type="EMBL" id="KZ293470">
    <property type="protein sequence ID" value="PBK62043.1"/>
    <property type="molecule type" value="Genomic_DNA"/>
</dbReference>
<protein>
    <submittedName>
        <fullName evidence="1">Uncharacterized protein</fullName>
    </submittedName>
</protein>
<dbReference type="AlphaFoldDB" id="A0A2H3BDY4"/>
<dbReference type="STRING" id="1076256.A0A2H3BDY4"/>
<dbReference type="Proteomes" id="UP000218334">
    <property type="component" value="Unassembled WGS sequence"/>
</dbReference>
<keyword evidence="2" id="KW-1185">Reference proteome</keyword>
<accession>A0A2H3BDY4</accession>
<sequence>YVIDIDGTPVGEDVVEEMQAYARAIWYQLLHLGIAPGSWSEAVVNALNLYEFHMCRRFPLLSLCESTWKAFQICTDNYSSWFSK</sequence>
<name>A0A2H3BDY4_9AGAR</name>
<organism evidence="1 2">
    <name type="scientific">Armillaria solidipes</name>
    <dbReference type="NCBI Taxonomy" id="1076256"/>
    <lineage>
        <taxon>Eukaryota</taxon>
        <taxon>Fungi</taxon>
        <taxon>Dikarya</taxon>
        <taxon>Basidiomycota</taxon>
        <taxon>Agaricomycotina</taxon>
        <taxon>Agaricomycetes</taxon>
        <taxon>Agaricomycetidae</taxon>
        <taxon>Agaricales</taxon>
        <taxon>Marasmiineae</taxon>
        <taxon>Physalacriaceae</taxon>
        <taxon>Armillaria</taxon>
    </lineage>
</organism>
<gene>
    <name evidence="1" type="ORF">ARMSODRAFT_838645</name>
</gene>